<dbReference type="NCBIfam" id="TIGR02824">
    <property type="entry name" value="quinone_pig3"/>
    <property type="match status" value="1"/>
</dbReference>
<dbReference type="InterPro" id="IPR013154">
    <property type="entry name" value="ADH-like_N"/>
</dbReference>
<reference evidence="4" key="1">
    <citation type="submission" date="2020-02" db="EMBL/GenBank/DDBJ databases">
        <authorList>
            <person name="Meier V. D."/>
        </authorList>
    </citation>
    <scope>NUCLEOTIDE SEQUENCE</scope>
    <source>
        <strain evidence="4">AVDCRST_MAG61</strain>
    </source>
</reference>
<organism evidence="4">
    <name type="scientific">uncultured Friedmanniella sp</name>
    <dbReference type="NCBI Taxonomy" id="335381"/>
    <lineage>
        <taxon>Bacteria</taxon>
        <taxon>Bacillati</taxon>
        <taxon>Actinomycetota</taxon>
        <taxon>Actinomycetes</taxon>
        <taxon>Propionibacteriales</taxon>
        <taxon>Nocardioidaceae</taxon>
        <taxon>Friedmanniella</taxon>
        <taxon>environmental samples</taxon>
    </lineage>
</organism>
<dbReference type="PANTHER" id="PTHR48106:SF8">
    <property type="entry name" value="OS02G0805600 PROTEIN"/>
    <property type="match status" value="1"/>
</dbReference>
<evidence type="ECO:0000256" key="2">
    <source>
        <dbReference type="ARBA" id="ARBA00023002"/>
    </source>
</evidence>
<keyword evidence="1" id="KW-0521">NADP</keyword>
<protein>
    <submittedName>
        <fullName evidence="4">Quinone oxidoreductase</fullName>
        <ecNumber evidence="4">1.6.5.5</ecNumber>
    </submittedName>
</protein>
<dbReference type="SUPFAM" id="SSF51735">
    <property type="entry name" value="NAD(P)-binding Rossmann-fold domains"/>
    <property type="match status" value="1"/>
</dbReference>
<dbReference type="InterPro" id="IPR020843">
    <property type="entry name" value="ER"/>
</dbReference>
<dbReference type="EC" id="1.6.5.5" evidence="4"/>
<name>A0A6J4KSE4_9ACTN</name>
<dbReference type="InterPro" id="IPR013149">
    <property type="entry name" value="ADH-like_C"/>
</dbReference>
<dbReference type="EMBL" id="CADCTT010000249">
    <property type="protein sequence ID" value="CAA9313675.1"/>
    <property type="molecule type" value="Genomic_DNA"/>
</dbReference>
<keyword evidence="2 4" id="KW-0560">Oxidoreductase</keyword>
<dbReference type="Gene3D" id="3.90.180.10">
    <property type="entry name" value="Medium-chain alcohol dehydrogenases, catalytic domain"/>
    <property type="match status" value="1"/>
</dbReference>
<dbReference type="Gene3D" id="3.40.50.720">
    <property type="entry name" value="NAD(P)-binding Rossmann-like Domain"/>
    <property type="match status" value="1"/>
</dbReference>
<sequence length="323" mass="33098">MKAIVAREVGGPEVLELTDVDPPQPGAGELLLDVTAAGVNRADLLQRQGRYPPPPGASPVIGLEVSGHVAALGEGVQGWSVGDPCVALLAGGGYAEQVAVPAGQVLRPPAAMDLVQAAGVMEVAATVVSNLDLARLAAGEVFLVHGGAGGIGSFAIQYAHGLGVTVIATAGSAEKLDYCRSLGADHAFSYRDDWPERVREVAPDGVDVVLDSIGAKYLPQHQALLATGGRLVVIGLQGGAKGTLDLGSLLTRRGTVMATSLRSRPVTEKAEICRRVAAKVWPLLADGTVTSTPQTTFPLAEAASAHAHLESGENLGKVVLTVR</sequence>
<evidence type="ECO:0000313" key="4">
    <source>
        <dbReference type="EMBL" id="CAA9313675.1"/>
    </source>
</evidence>
<evidence type="ECO:0000256" key="1">
    <source>
        <dbReference type="ARBA" id="ARBA00022857"/>
    </source>
</evidence>
<gene>
    <name evidence="4" type="ORF">AVDCRST_MAG61-1906</name>
</gene>
<dbReference type="AlphaFoldDB" id="A0A6J4KSE4"/>
<dbReference type="Pfam" id="PF08240">
    <property type="entry name" value="ADH_N"/>
    <property type="match status" value="1"/>
</dbReference>
<dbReference type="InterPro" id="IPR014189">
    <property type="entry name" value="Quinone_OxRdtase_PIG3"/>
</dbReference>
<dbReference type="PANTHER" id="PTHR48106">
    <property type="entry name" value="QUINONE OXIDOREDUCTASE PIG3-RELATED"/>
    <property type="match status" value="1"/>
</dbReference>
<accession>A0A6J4KSE4</accession>
<feature type="domain" description="Enoyl reductase (ER)" evidence="3">
    <location>
        <begin position="10"/>
        <end position="320"/>
    </location>
</feature>
<dbReference type="SUPFAM" id="SSF50129">
    <property type="entry name" value="GroES-like"/>
    <property type="match status" value="1"/>
</dbReference>
<dbReference type="CDD" id="cd05276">
    <property type="entry name" value="p53_inducible_oxidoreductase"/>
    <property type="match status" value="1"/>
</dbReference>
<dbReference type="SMART" id="SM00829">
    <property type="entry name" value="PKS_ER"/>
    <property type="match status" value="1"/>
</dbReference>
<proteinExistence type="predicted"/>
<evidence type="ECO:0000259" key="3">
    <source>
        <dbReference type="SMART" id="SM00829"/>
    </source>
</evidence>
<dbReference type="Pfam" id="PF00107">
    <property type="entry name" value="ADH_zinc_N"/>
    <property type="match status" value="1"/>
</dbReference>
<dbReference type="GO" id="GO:0003960">
    <property type="term" value="F:quinone reductase (NADPH) activity"/>
    <property type="evidence" value="ECO:0007669"/>
    <property type="project" value="UniProtKB-EC"/>
</dbReference>
<dbReference type="InterPro" id="IPR036291">
    <property type="entry name" value="NAD(P)-bd_dom_sf"/>
</dbReference>
<dbReference type="GO" id="GO:0070402">
    <property type="term" value="F:NADPH binding"/>
    <property type="evidence" value="ECO:0007669"/>
    <property type="project" value="TreeGrafter"/>
</dbReference>
<dbReference type="InterPro" id="IPR011032">
    <property type="entry name" value="GroES-like_sf"/>
</dbReference>